<keyword evidence="1" id="KW-0863">Zinc-finger</keyword>
<evidence type="ECO:0000259" key="3">
    <source>
        <dbReference type="PROSITE" id="PS50966"/>
    </source>
</evidence>
<keyword evidence="1" id="KW-0862">Zinc</keyword>
<dbReference type="OrthoDB" id="2187956at2759"/>
<feature type="domain" description="SWIM-type" evidence="3">
    <location>
        <begin position="424"/>
        <end position="470"/>
    </location>
</feature>
<dbReference type="EMBL" id="RCSS01000712">
    <property type="protein sequence ID" value="RVD90935.1"/>
    <property type="molecule type" value="Genomic_DNA"/>
</dbReference>
<gene>
    <name evidence="4" type="ORF">TUBRATIS_26260</name>
</gene>
<proteinExistence type="predicted"/>
<dbReference type="PROSITE" id="PS50966">
    <property type="entry name" value="ZF_SWIM"/>
    <property type="match status" value="1"/>
</dbReference>
<feature type="coiled-coil region" evidence="2">
    <location>
        <begin position="184"/>
        <end position="211"/>
    </location>
</feature>
<evidence type="ECO:0000256" key="1">
    <source>
        <dbReference type="PROSITE-ProRule" id="PRU00325"/>
    </source>
</evidence>
<evidence type="ECO:0000256" key="2">
    <source>
        <dbReference type="SAM" id="Coils"/>
    </source>
</evidence>
<evidence type="ECO:0000313" key="5">
    <source>
        <dbReference type="Proteomes" id="UP000282876"/>
    </source>
</evidence>
<organism evidence="4 5">
    <name type="scientific">Tubulinosema ratisbonensis</name>
    <dbReference type="NCBI Taxonomy" id="291195"/>
    <lineage>
        <taxon>Eukaryota</taxon>
        <taxon>Fungi</taxon>
        <taxon>Fungi incertae sedis</taxon>
        <taxon>Microsporidia</taxon>
        <taxon>Tubulinosematoidea</taxon>
        <taxon>Tubulinosematidae</taxon>
        <taxon>Tubulinosema</taxon>
    </lineage>
</organism>
<dbReference type="Proteomes" id="UP000282876">
    <property type="component" value="Unassembled WGS sequence"/>
</dbReference>
<evidence type="ECO:0000313" key="4">
    <source>
        <dbReference type="EMBL" id="RVD90935.1"/>
    </source>
</evidence>
<dbReference type="GO" id="GO:0008270">
    <property type="term" value="F:zinc ion binding"/>
    <property type="evidence" value="ECO:0007669"/>
    <property type="project" value="UniProtKB-KW"/>
</dbReference>
<accession>A0A437AID6</accession>
<keyword evidence="5" id="KW-1185">Reference proteome</keyword>
<keyword evidence="1" id="KW-0479">Metal-binding</keyword>
<protein>
    <recommendedName>
        <fullName evidence="3">SWIM-type domain-containing protein</fullName>
    </recommendedName>
</protein>
<comment type="caution">
    <text evidence="4">The sequence shown here is derived from an EMBL/GenBank/DDBJ whole genome shotgun (WGS) entry which is preliminary data.</text>
</comment>
<dbReference type="InterPro" id="IPR007527">
    <property type="entry name" value="Znf_SWIM"/>
</dbReference>
<dbReference type="VEuPathDB" id="MicrosporidiaDB:TUBRATIS_26260"/>
<dbReference type="AlphaFoldDB" id="A0A437AID6"/>
<name>A0A437AID6_9MICR</name>
<reference evidence="4 5" key="1">
    <citation type="submission" date="2018-10" db="EMBL/GenBank/DDBJ databases">
        <title>Draft genome sequence of the microsporidian Tubulinosema ratisbonensis.</title>
        <authorList>
            <person name="Polonais V."/>
            <person name="Peyretaillade E."/>
            <person name="Niehus S."/>
            <person name="Wawrzyniak I."/>
            <person name="Franchet A."/>
            <person name="Gaspin C."/>
            <person name="Reichstadt M."/>
            <person name="Belser C."/>
            <person name="Labadie K."/>
            <person name="Delbac F."/>
            <person name="Ferrandon D."/>
        </authorList>
    </citation>
    <scope>NUCLEOTIDE SEQUENCE [LARGE SCALE GENOMIC DNA]</scope>
    <source>
        <strain evidence="4 5">Franzen</strain>
    </source>
</reference>
<sequence>MLSINDSFKSRQELLDALTKHISLEKYSYYLKETPKHIKLVCKGKAAFYCEAQIIAINKKRDSLFQIRKIRPHHKCPTSYHSNKNYLREEISKIKEYKNIQELVEKLPAKISYLTAWKTLTGREETTYKYKPLEHDEIRNEMIDNNQDFYLDDDSDCYDEPPELHSETLLTVKKEFKEKNPESINLISGNLKKEEEENKENEEKKDKIKKIKLPTLDYNSSDASFYFSFPSTINLLRNIIDLKIYLRKKGCVIYGIGYDPHDKPIPVSVLVSEMNVSESLEVFFNFEKETQKKCKNELFYFCDYEINLVKKLQSLKVNFFIKSRSIIKKIGKDDLEKTFKALNYEKEPLSELSWIDPKNYLVLLNPPFFGLNNFGEVDVEFIYYSIYNTTYIDCILAIIKFISDYYAEILTKSNEVKFGNNVNYRLERNIKNKIIDEHVVDPSKMTCTCGRFQAFMIPCIHACAITKDPINFVSNIYNMEIMKDLLLIKPIFELATKYQADRFLLRRGPGRPKKSQGIPEKKV</sequence>
<keyword evidence="2" id="KW-0175">Coiled coil</keyword>
<dbReference type="Pfam" id="PF04434">
    <property type="entry name" value="SWIM"/>
    <property type="match status" value="1"/>
</dbReference>